<name>A0A2T5PBN9_9PSED</name>
<dbReference type="InterPro" id="IPR020103">
    <property type="entry name" value="PsdUridine_synth_cat_dom_sf"/>
</dbReference>
<dbReference type="Gene3D" id="3.10.290.10">
    <property type="entry name" value="RNA-binding S4 domain"/>
    <property type="match status" value="1"/>
</dbReference>
<dbReference type="SUPFAM" id="SSF55120">
    <property type="entry name" value="Pseudouridine synthase"/>
    <property type="match status" value="1"/>
</dbReference>
<dbReference type="PROSITE" id="PS50889">
    <property type="entry name" value="S4"/>
    <property type="match status" value="1"/>
</dbReference>
<dbReference type="InterPro" id="IPR050343">
    <property type="entry name" value="RsuA_PseudoU_synthase"/>
</dbReference>
<dbReference type="CDD" id="cd00165">
    <property type="entry name" value="S4"/>
    <property type="match status" value="1"/>
</dbReference>
<evidence type="ECO:0000256" key="3">
    <source>
        <dbReference type="ARBA" id="ARBA00038922"/>
    </source>
</evidence>
<dbReference type="PANTHER" id="PTHR47683">
    <property type="entry name" value="PSEUDOURIDINE SYNTHASE FAMILY PROTEIN-RELATED"/>
    <property type="match status" value="1"/>
</dbReference>
<evidence type="ECO:0000256" key="10">
    <source>
        <dbReference type="PROSITE-ProRule" id="PRU00182"/>
    </source>
</evidence>
<evidence type="ECO:0000313" key="12">
    <source>
        <dbReference type="EMBL" id="PTU75168.1"/>
    </source>
</evidence>
<keyword evidence="13" id="KW-1185">Reference proteome</keyword>
<reference evidence="12 13" key="1">
    <citation type="submission" date="2018-04" db="EMBL/GenBank/DDBJ databases">
        <title>Pseudomonas sp. nov., isolated from mangrove soil.</title>
        <authorList>
            <person name="Chen C."/>
        </authorList>
    </citation>
    <scope>NUCLEOTIDE SEQUENCE [LARGE SCALE GENOMIC DNA]</scope>
    <source>
        <strain evidence="12 13">TC-11</strain>
    </source>
</reference>
<dbReference type="PANTHER" id="PTHR47683:SF2">
    <property type="entry name" value="RNA-BINDING S4 DOMAIN-CONTAINING PROTEIN"/>
    <property type="match status" value="1"/>
</dbReference>
<dbReference type="GO" id="GO:0003723">
    <property type="term" value="F:RNA binding"/>
    <property type="evidence" value="ECO:0007669"/>
    <property type="project" value="UniProtKB-KW"/>
</dbReference>
<dbReference type="GO" id="GO:0006396">
    <property type="term" value="P:RNA processing"/>
    <property type="evidence" value="ECO:0007669"/>
    <property type="project" value="UniProtKB-ARBA"/>
</dbReference>
<evidence type="ECO:0000313" key="13">
    <source>
        <dbReference type="Proteomes" id="UP000244064"/>
    </source>
</evidence>
<protein>
    <recommendedName>
        <fullName evidence="4">Dual-specificity RNA pseudouridine synthase RluF</fullName>
        <ecNumber evidence="3">5.4.99.21</ecNumber>
    </recommendedName>
    <alternativeName>
        <fullName evidence="6">23S rRNA pseudouridine(2604) synthase</fullName>
    </alternativeName>
    <alternativeName>
        <fullName evidence="8">Ribosomal large subunit pseudouridine synthase F</fullName>
    </alternativeName>
    <alternativeName>
        <fullName evidence="7">rRNA pseudouridylate synthase F</fullName>
    </alternativeName>
    <alternativeName>
        <fullName evidence="9">rRNA-uridine isomerase F</fullName>
    </alternativeName>
    <alternativeName>
        <fullName evidence="5">tRNA(Tyr) pseudouridine(35) synthase</fullName>
    </alternativeName>
</protein>
<comment type="caution">
    <text evidence="12">The sequence shown here is derived from an EMBL/GenBank/DDBJ whole genome shotgun (WGS) entry which is preliminary data.</text>
</comment>
<organism evidence="12 13">
    <name type="scientific">Pseudomonas mangrovi</name>
    <dbReference type="NCBI Taxonomy" id="2161748"/>
    <lineage>
        <taxon>Bacteria</taxon>
        <taxon>Pseudomonadati</taxon>
        <taxon>Pseudomonadota</taxon>
        <taxon>Gammaproteobacteria</taxon>
        <taxon>Pseudomonadales</taxon>
        <taxon>Pseudomonadaceae</taxon>
        <taxon>Pseudomonas</taxon>
    </lineage>
</organism>
<dbReference type="GO" id="GO:0001522">
    <property type="term" value="P:pseudouridine synthesis"/>
    <property type="evidence" value="ECO:0007669"/>
    <property type="project" value="InterPro"/>
</dbReference>
<evidence type="ECO:0000256" key="7">
    <source>
        <dbReference type="ARBA" id="ARBA00042843"/>
    </source>
</evidence>
<evidence type="ECO:0000256" key="6">
    <source>
        <dbReference type="ARBA" id="ARBA00041697"/>
    </source>
</evidence>
<dbReference type="EMBL" id="QASN01000011">
    <property type="protein sequence ID" value="PTU75168.1"/>
    <property type="molecule type" value="Genomic_DNA"/>
</dbReference>
<dbReference type="AlphaFoldDB" id="A0A2T5PBN9"/>
<dbReference type="SMART" id="SM00363">
    <property type="entry name" value="S4"/>
    <property type="match status" value="1"/>
</dbReference>
<evidence type="ECO:0000256" key="8">
    <source>
        <dbReference type="ARBA" id="ARBA00042890"/>
    </source>
</evidence>
<dbReference type="CDD" id="cd02555">
    <property type="entry name" value="PSSA_1"/>
    <property type="match status" value="1"/>
</dbReference>
<dbReference type="Proteomes" id="UP000244064">
    <property type="component" value="Unassembled WGS sequence"/>
</dbReference>
<comment type="catalytic activity">
    <reaction evidence="1">
        <text>uridine(35) in tRNA(Tyr) = pseudouridine(35) in tRNA(Tyr)</text>
        <dbReference type="Rhea" id="RHEA:60556"/>
        <dbReference type="Rhea" id="RHEA-COMP:15607"/>
        <dbReference type="Rhea" id="RHEA-COMP:15608"/>
        <dbReference type="ChEBI" id="CHEBI:65314"/>
        <dbReference type="ChEBI" id="CHEBI:65315"/>
    </reaction>
</comment>
<sequence>MSEPIRLSKRLIELTGCSRREAELYIEGGWVSIDGEVVEEPQFKVSEQQAVVLLPGAEAKPLEPATLLLNQPADFKGDVDDLLALFQPRSRWAEDPSGVRALRGHLLRLQASLPLQPHAEGMLVFSQDWRTQRKLTDDAYKLEQEYVVEVIGELPPSGLETLKRGQTIKGESLPGCKVSWQNETRLRFALKNPSPGVIQRLCDSVGLRVVSIKRIRIGGVSMGKLPSGQWRYLSPQERF</sequence>
<evidence type="ECO:0000256" key="9">
    <source>
        <dbReference type="ARBA" id="ARBA00043147"/>
    </source>
</evidence>
<dbReference type="SUPFAM" id="SSF55174">
    <property type="entry name" value="Alpha-L RNA-binding motif"/>
    <property type="match status" value="1"/>
</dbReference>
<gene>
    <name evidence="12" type="ORF">DBO85_06345</name>
</gene>
<evidence type="ECO:0000256" key="2">
    <source>
        <dbReference type="ARBA" id="ARBA00036535"/>
    </source>
</evidence>
<feature type="domain" description="RNA-binding S4" evidence="11">
    <location>
        <begin position="5"/>
        <end position="72"/>
    </location>
</feature>
<evidence type="ECO:0000256" key="1">
    <source>
        <dbReference type="ARBA" id="ARBA00036390"/>
    </source>
</evidence>
<dbReference type="InterPro" id="IPR002942">
    <property type="entry name" value="S4_RNA-bd"/>
</dbReference>
<evidence type="ECO:0000256" key="4">
    <source>
        <dbReference type="ARBA" id="ARBA00039989"/>
    </source>
</evidence>
<keyword evidence="10" id="KW-0694">RNA-binding</keyword>
<evidence type="ECO:0000259" key="11">
    <source>
        <dbReference type="SMART" id="SM00363"/>
    </source>
</evidence>
<dbReference type="RefSeq" id="WP_108106382.1">
    <property type="nucleotide sequence ID" value="NZ_QASN01000011.1"/>
</dbReference>
<dbReference type="Gene3D" id="3.30.2350.10">
    <property type="entry name" value="Pseudouridine synthase"/>
    <property type="match status" value="1"/>
</dbReference>
<comment type="catalytic activity">
    <reaction evidence="2">
        <text>uridine(2604) in 23S rRNA = pseudouridine(2604) in 23S rRNA</text>
        <dbReference type="Rhea" id="RHEA:38875"/>
        <dbReference type="Rhea" id="RHEA-COMP:10093"/>
        <dbReference type="Rhea" id="RHEA-COMP:10094"/>
        <dbReference type="ChEBI" id="CHEBI:65314"/>
        <dbReference type="ChEBI" id="CHEBI:65315"/>
        <dbReference type="EC" id="5.4.99.21"/>
    </reaction>
</comment>
<accession>A0A2T5PBN9</accession>
<dbReference type="GO" id="GO:0160138">
    <property type="term" value="F:23S rRNA pseudouridine(2604) synthase activity"/>
    <property type="evidence" value="ECO:0007669"/>
    <property type="project" value="UniProtKB-EC"/>
</dbReference>
<proteinExistence type="predicted"/>
<dbReference type="InterPro" id="IPR036986">
    <property type="entry name" value="S4_RNA-bd_sf"/>
</dbReference>
<dbReference type="EC" id="5.4.99.21" evidence="3"/>
<dbReference type="OrthoDB" id="9807213at2"/>
<dbReference type="Pfam" id="PF01479">
    <property type="entry name" value="S4"/>
    <property type="match status" value="1"/>
</dbReference>
<evidence type="ECO:0000256" key="5">
    <source>
        <dbReference type="ARBA" id="ARBA00041420"/>
    </source>
</evidence>